<accession>A0A2K9LJT5</accession>
<comment type="similarity">
    <text evidence="3">Belongs to the class I-like SAM-binding methyltransferase superfamily. CmoB family.</text>
</comment>
<feature type="binding site" evidence="3">
    <location>
        <position position="129"/>
    </location>
    <ligand>
        <name>carboxy-S-adenosyl-L-methionine</name>
        <dbReference type="ChEBI" id="CHEBI:134278"/>
    </ligand>
</feature>
<dbReference type="EC" id="2.5.1.-" evidence="3"/>
<dbReference type="InterPro" id="IPR029063">
    <property type="entry name" value="SAM-dependent_MTases_sf"/>
</dbReference>
<gene>
    <name evidence="3 4" type="primary">cmoB</name>
    <name evidence="4" type="ORF">Kalk_09445</name>
</gene>
<dbReference type="EMBL" id="CP022684">
    <property type="protein sequence ID" value="AUM12626.1"/>
    <property type="molecule type" value="Genomic_DNA"/>
</dbReference>
<dbReference type="CDD" id="cd02440">
    <property type="entry name" value="AdoMet_MTases"/>
    <property type="match status" value="1"/>
</dbReference>
<evidence type="ECO:0000256" key="2">
    <source>
        <dbReference type="ARBA" id="ARBA00022694"/>
    </source>
</evidence>
<feature type="binding site" evidence="3">
    <location>
        <begin position="151"/>
        <end position="153"/>
    </location>
    <ligand>
        <name>carboxy-S-adenosyl-L-methionine</name>
        <dbReference type="ChEBI" id="CHEBI:134278"/>
    </ligand>
</feature>
<dbReference type="InterPro" id="IPR027555">
    <property type="entry name" value="Mo5U34_MeTrfas-like"/>
</dbReference>
<dbReference type="Pfam" id="PF08003">
    <property type="entry name" value="Methyltransf_9"/>
    <property type="match status" value="1"/>
</dbReference>
<dbReference type="GO" id="GO:0016765">
    <property type="term" value="F:transferase activity, transferring alkyl or aryl (other than methyl) groups"/>
    <property type="evidence" value="ECO:0007669"/>
    <property type="project" value="UniProtKB-UniRule"/>
</dbReference>
<dbReference type="PANTHER" id="PTHR43464">
    <property type="entry name" value="METHYLTRANSFERASE"/>
    <property type="match status" value="1"/>
</dbReference>
<dbReference type="PANTHER" id="PTHR43464:SF95">
    <property type="entry name" value="TRNA U34 CARBOXYMETHYLTRANSFERASE"/>
    <property type="match status" value="1"/>
</dbReference>
<comment type="catalytic activity">
    <reaction evidence="3">
        <text>carboxy-S-adenosyl-L-methionine + 5-hydroxyuridine(34) in tRNA = 5-carboxymethoxyuridine(34) in tRNA + S-adenosyl-L-homocysteine + H(+)</text>
        <dbReference type="Rhea" id="RHEA:52848"/>
        <dbReference type="Rhea" id="RHEA-COMP:13381"/>
        <dbReference type="Rhea" id="RHEA-COMP:13383"/>
        <dbReference type="ChEBI" id="CHEBI:15378"/>
        <dbReference type="ChEBI" id="CHEBI:57856"/>
        <dbReference type="ChEBI" id="CHEBI:134278"/>
        <dbReference type="ChEBI" id="CHEBI:136877"/>
        <dbReference type="ChEBI" id="CHEBI:136879"/>
    </reaction>
</comment>
<dbReference type="RefSeq" id="WP_101894011.1">
    <property type="nucleotide sequence ID" value="NZ_CP022684.1"/>
</dbReference>
<proteinExistence type="inferred from homology"/>
<keyword evidence="1 3" id="KW-0808">Transferase</keyword>
<comment type="subunit">
    <text evidence="3">Homotetramer.</text>
</comment>
<feature type="binding site" evidence="3">
    <location>
        <position position="90"/>
    </location>
    <ligand>
        <name>carboxy-S-adenosyl-L-methionine</name>
        <dbReference type="ChEBI" id="CHEBI:134278"/>
    </ligand>
</feature>
<evidence type="ECO:0000256" key="1">
    <source>
        <dbReference type="ARBA" id="ARBA00022679"/>
    </source>
</evidence>
<reference evidence="5" key="1">
    <citation type="submission" date="2017-08" db="EMBL/GenBank/DDBJ databases">
        <title>Direct submision.</title>
        <authorList>
            <person name="Kim S.-J."/>
            <person name="Rhee S.-K."/>
        </authorList>
    </citation>
    <scope>NUCLEOTIDE SEQUENCE [LARGE SCALE GENOMIC DNA]</scope>
    <source>
        <strain evidence="5">GI5</strain>
    </source>
</reference>
<keyword evidence="5" id="KW-1185">Reference proteome</keyword>
<dbReference type="OrthoDB" id="9773188at2"/>
<feature type="binding site" evidence="3">
    <location>
        <position position="314"/>
    </location>
    <ligand>
        <name>carboxy-S-adenosyl-L-methionine</name>
        <dbReference type="ChEBI" id="CHEBI:134278"/>
    </ligand>
</feature>
<feature type="binding site" evidence="3">
    <location>
        <position position="199"/>
    </location>
    <ligand>
        <name>carboxy-S-adenosyl-L-methionine</name>
        <dbReference type="ChEBI" id="CHEBI:134278"/>
    </ligand>
</feature>
<dbReference type="GO" id="GO:0002098">
    <property type="term" value="P:tRNA wobble uridine modification"/>
    <property type="evidence" value="ECO:0007669"/>
    <property type="project" value="InterPro"/>
</dbReference>
<dbReference type="NCBIfam" id="NF011650">
    <property type="entry name" value="PRK15068.1"/>
    <property type="match status" value="1"/>
</dbReference>
<dbReference type="InterPro" id="IPR010017">
    <property type="entry name" value="CmoB"/>
</dbReference>
<feature type="binding site" evidence="3">
    <location>
        <position position="109"/>
    </location>
    <ligand>
        <name>carboxy-S-adenosyl-L-methionine</name>
        <dbReference type="ChEBI" id="CHEBI:134278"/>
    </ligand>
</feature>
<dbReference type="SUPFAM" id="SSF53335">
    <property type="entry name" value="S-adenosyl-L-methionine-dependent methyltransferases"/>
    <property type="match status" value="1"/>
</dbReference>
<evidence type="ECO:0000313" key="4">
    <source>
        <dbReference type="EMBL" id="AUM12626.1"/>
    </source>
</evidence>
<evidence type="ECO:0000256" key="3">
    <source>
        <dbReference type="HAMAP-Rule" id="MF_01590"/>
    </source>
</evidence>
<sequence length="321" mass="36450">MDYSRFFKHISQTGLAPFADHLSRMLAAVEPDKHGDYERWQQALNGLPQVAVSSMAFDASAVRVGQVDDCDASVRQQIEQCLRGLHPWRKGPFELCGVHVDTEWRSDWKWDRLAPHIDPLHGRTVLDIGCGSGYHLWRMLGAGAAMTIGVDPSLLFQMQFRAIEHFTGPQPVYHLPLGIEHLPAEMRAFDTVFSMGVLYHRRSPFDHLIELRDLLRPGGQLVLETLIIEAEQGQVLVPDGRYARMGNVWFLPSVPTLIQWLQKVRFKNVRCVDVTATSVQEQRSTDWMTFQSLPDFLDPSDPQRTIEGYPGPRRAIILAEA</sequence>
<dbReference type="GO" id="GO:0008168">
    <property type="term" value="F:methyltransferase activity"/>
    <property type="evidence" value="ECO:0007669"/>
    <property type="project" value="TreeGrafter"/>
</dbReference>
<feature type="binding site" evidence="3">
    <location>
        <position position="104"/>
    </location>
    <ligand>
        <name>carboxy-S-adenosyl-L-methionine</name>
        <dbReference type="ChEBI" id="CHEBI:134278"/>
    </ligand>
</feature>
<dbReference type="KEGG" id="kak:Kalk_09445"/>
<evidence type="ECO:0000313" key="5">
    <source>
        <dbReference type="Proteomes" id="UP000235116"/>
    </source>
</evidence>
<dbReference type="AlphaFoldDB" id="A0A2K9LJT5"/>
<comment type="function">
    <text evidence="3">Catalyzes carboxymethyl transfer from carboxy-S-adenosyl-L-methionine (Cx-SAM) to 5-hydroxyuridine (ho5U) to form 5-carboxymethoxyuridine (cmo5U) at position 34 in tRNAs.</text>
</comment>
<name>A0A2K9LJT5_9GAMM</name>
<feature type="binding site" evidence="3">
    <location>
        <position position="195"/>
    </location>
    <ligand>
        <name>carboxy-S-adenosyl-L-methionine</name>
        <dbReference type="ChEBI" id="CHEBI:134278"/>
    </ligand>
</feature>
<feature type="binding site" evidence="3">
    <location>
        <begin position="179"/>
        <end position="180"/>
    </location>
    <ligand>
        <name>carboxy-S-adenosyl-L-methionine</name>
        <dbReference type="ChEBI" id="CHEBI:134278"/>
    </ligand>
</feature>
<dbReference type="Gene3D" id="3.40.50.150">
    <property type="entry name" value="Vaccinia Virus protein VP39"/>
    <property type="match status" value="1"/>
</dbReference>
<organism evidence="4 5">
    <name type="scientific">Ketobacter alkanivorans</name>
    <dbReference type="NCBI Taxonomy" id="1917421"/>
    <lineage>
        <taxon>Bacteria</taxon>
        <taxon>Pseudomonadati</taxon>
        <taxon>Pseudomonadota</taxon>
        <taxon>Gammaproteobacteria</taxon>
        <taxon>Pseudomonadales</taxon>
        <taxon>Ketobacteraceae</taxon>
        <taxon>Ketobacter</taxon>
    </lineage>
</organism>
<protein>
    <recommendedName>
        <fullName evidence="3">tRNA U34 carboxymethyltransferase</fullName>
        <ecNumber evidence="3">2.5.1.-</ecNumber>
    </recommendedName>
</protein>
<dbReference type="Proteomes" id="UP000235116">
    <property type="component" value="Chromosome"/>
</dbReference>
<dbReference type="HAMAP" id="MF_01590">
    <property type="entry name" value="tRNA_carboxymethyltr_CmoB"/>
    <property type="match status" value="1"/>
</dbReference>
<keyword evidence="2 3" id="KW-0819">tRNA processing</keyword>
<dbReference type="NCBIfam" id="TIGR00452">
    <property type="entry name" value="tRNA 5-methoxyuridine(34)/uridine 5-oxyacetic acid(34) synthase CmoB"/>
    <property type="match status" value="1"/>
</dbReference>